<evidence type="ECO:0000259" key="7">
    <source>
        <dbReference type="Pfam" id="PF04321"/>
    </source>
</evidence>
<evidence type="ECO:0000313" key="9">
    <source>
        <dbReference type="Proteomes" id="UP000027318"/>
    </source>
</evidence>
<dbReference type="PATRIC" id="fig|267850.7.peg.2333"/>
<proteinExistence type="inferred from homology"/>
<organism evidence="8 9">
    <name type="scientific">Nitrincola lacisaponensis</name>
    <dbReference type="NCBI Taxonomy" id="267850"/>
    <lineage>
        <taxon>Bacteria</taxon>
        <taxon>Pseudomonadati</taxon>
        <taxon>Pseudomonadota</taxon>
        <taxon>Gammaproteobacteria</taxon>
        <taxon>Oceanospirillales</taxon>
        <taxon>Oceanospirillaceae</taxon>
        <taxon>Nitrincola</taxon>
    </lineage>
</organism>
<comment type="function">
    <text evidence="6">Catalyzes the reduction of dTDP-6-deoxy-L-lyxo-4-hexulose to yield dTDP-L-rhamnose.</text>
</comment>
<dbReference type="Gene3D" id="3.90.25.10">
    <property type="entry name" value="UDP-galactose 4-epimerase, domain 1"/>
    <property type="match status" value="1"/>
</dbReference>
<dbReference type="InterPro" id="IPR029903">
    <property type="entry name" value="RmlD-like-bd"/>
</dbReference>
<dbReference type="InterPro" id="IPR036291">
    <property type="entry name" value="NAD(P)-bd_dom_sf"/>
</dbReference>
<accession>A0A063Y385</accession>
<evidence type="ECO:0000256" key="4">
    <source>
        <dbReference type="ARBA" id="ARBA00017099"/>
    </source>
</evidence>
<comment type="caution">
    <text evidence="8">The sequence shown here is derived from an EMBL/GenBank/DDBJ whole genome shotgun (WGS) entry which is preliminary data.</text>
</comment>
<dbReference type="CDD" id="cd05254">
    <property type="entry name" value="dTDP_HR_like_SDR_e"/>
    <property type="match status" value="1"/>
</dbReference>
<name>A0A063Y385_9GAMM</name>
<evidence type="ECO:0000256" key="5">
    <source>
        <dbReference type="ARBA" id="ARBA00048200"/>
    </source>
</evidence>
<dbReference type="PANTHER" id="PTHR10491">
    <property type="entry name" value="DTDP-4-DEHYDRORHAMNOSE REDUCTASE"/>
    <property type="match status" value="1"/>
</dbReference>
<keyword evidence="6 8" id="KW-0560">Oxidoreductase</keyword>
<comment type="cofactor">
    <cofactor evidence="6">
        <name>Mg(2+)</name>
        <dbReference type="ChEBI" id="CHEBI:18420"/>
    </cofactor>
    <text evidence="6">Binds 1 Mg(2+) ion per monomer.</text>
</comment>
<protein>
    <recommendedName>
        <fullName evidence="4 6">dTDP-4-dehydrorhamnose reductase</fullName>
        <ecNumber evidence="3 6">1.1.1.133</ecNumber>
    </recommendedName>
</protein>
<dbReference type="Gene3D" id="3.40.50.720">
    <property type="entry name" value="NAD(P)-binding Rossmann-like Domain"/>
    <property type="match status" value="1"/>
</dbReference>
<dbReference type="EMBL" id="JMSZ01000032">
    <property type="protein sequence ID" value="KDE39236.1"/>
    <property type="molecule type" value="Genomic_DNA"/>
</dbReference>
<reference evidence="8 9" key="1">
    <citation type="journal article" date="2005" name="Int. J. Syst. Evol. Microbiol.">
        <title>Nitrincola lacisaponensis gen. nov., sp. nov., a novel alkaliphilic bacterium isolated from an alkaline, saline lake.</title>
        <authorList>
            <person name="Dimitriu P.A."/>
            <person name="Shukla S.K."/>
            <person name="Conradt J."/>
            <person name="Marquez M.C."/>
            <person name="Ventosa A."/>
            <person name="Maglia A."/>
            <person name="Peyton B.M."/>
            <person name="Pinkart H.C."/>
            <person name="Mormile M.R."/>
        </authorList>
    </citation>
    <scope>NUCLEOTIDE SEQUENCE [LARGE SCALE GENOMIC DNA]</scope>
    <source>
        <strain evidence="8 9">4CA</strain>
    </source>
</reference>
<evidence type="ECO:0000256" key="2">
    <source>
        <dbReference type="ARBA" id="ARBA00010944"/>
    </source>
</evidence>
<sequence>MTKRILLTGADGQLGSELRQRVAMMTAAYTLHATDQAELDIADPAQIEAAIQDFAPDVLINAAAYTAVDQAESQRELAFKVNAEGPANLAKAAQQAGIRMIHVSTDYVFNGQQCRPWKTDDPVAPINVYGESKLAGEQAVQRYLPDAVIIRTAWVYSRYGQNFVKTMIRLMNERDSLGIIADQIGSPTHAGRLAEILLSAVDQPEFTGISHWTDAGVASWYDFAQSIYTLGRERGLVQHDCQINPITTSDYPTPAQRPAFSVMDCQRSRAQLGHARHWREQLQMMLDELKTDYDGANA</sequence>
<comment type="similarity">
    <text evidence="2 6">Belongs to the dTDP-4-dehydrorhamnose reductase family.</text>
</comment>
<dbReference type="FunFam" id="3.40.50.720:FF:000159">
    <property type="entry name" value="dTDP-4-dehydrorhamnose reductase"/>
    <property type="match status" value="1"/>
</dbReference>
<evidence type="ECO:0000256" key="6">
    <source>
        <dbReference type="RuleBase" id="RU364082"/>
    </source>
</evidence>
<dbReference type="NCBIfam" id="TIGR01214">
    <property type="entry name" value="rmlD"/>
    <property type="match status" value="1"/>
</dbReference>
<dbReference type="STRING" id="267850.ADINL_2365"/>
<dbReference type="AlphaFoldDB" id="A0A063Y385"/>
<evidence type="ECO:0000256" key="3">
    <source>
        <dbReference type="ARBA" id="ARBA00012929"/>
    </source>
</evidence>
<dbReference type="RefSeq" id="WP_036548098.1">
    <property type="nucleotide sequence ID" value="NZ_JMSZ01000032.1"/>
</dbReference>
<dbReference type="UniPathway" id="UPA00281"/>
<dbReference type="PANTHER" id="PTHR10491:SF4">
    <property type="entry name" value="METHIONINE ADENOSYLTRANSFERASE 2 SUBUNIT BETA"/>
    <property type="match status" value="1"/>
</dbReference>
<evidence type="ECO:0000256" key="1">
    <source>
        <dbReference type="ARBA" id="ARBA00004781"/>
    </source>
</evidence>
<comment type="catalytic activity">
    <reaction evidence="5 6">
        <text>dTDP-beta-L-rhamnose + NADP(+) = dTDP-4-dehydro-beta-L-rhamnose + NADPH + H(+)</text>
        <dbReference type="Rhea" id="RHEA:21796"/>
        <dbReference type="ChEBI" id="CHEBI:15378"/>
        <dbReference type="ChEBI" id="CHEBI:57510"/>
        <dbReference type="ChEBI" id="CHEBI:57783"/>
        <dbReference type="ChEBI" id="CHEBI:58349"/>
        <dbReference type="ChEBI" id="CHEBI:62830"/>
        <dbReference type="EC" id="1.1.1.133"/>
    </reaction>
</comment>
<dbReference type="OrthoDB" id="9803892at2"/>
<dbReference type="SUPFAM" id="SSF51735">
    <property type="entry name" value="NAD(P)-binding Rossmann-fold domains"/>
    <property type="match status" value="1"/>
</dbReference>
<evidence type="ECO:0000313" key="8">
    <source>
        <dbReference type="EMBL" id="KDE39236.1"/>
    </source>
</evidence>
<comment type="pathway">
    <text evidence="1 6">Carbohydrate biosynthesis; dTDP-L-rhamnose biosynthesis.</text>
</comment>
<keyword evidence="6" id="KW-0521">NADP</keyword>
<dbReference type="UniPathway" id="UPA00124"/>
<dbReference type="GO" id="GO:0009243">
    <property type="term" value="P:O antigen biosynthetic process"/>
    <property type="evidence" value="ECO:0007669"/>
    <property type="project" value="UniProtKB-UniPathway"/>
</dbReference>
<feature type="domain" description="RmlD-like substrate binding" evidence="7">
    <location>
        <begin position="4"/>
        <end position="290"/>
    </location>
</feature>
<dbReference type="InterPro" id="IPR005913">
    <property type="entry name" value="dTDP_dehydrorham_reduct"/>
</dbReference>
<dbReference type="Proteomes" id="UP000027318">
    <property type="component" value="Unassembled WGS sequence"/>
</dbReference>
<dbReference type="GO" id="GO:0019305">
    <property type="term" value="P:dTDP-rhamnose biosynthetic process"/>
    <property type="evidence" value="ECO:0007669"/>
    <property type="project" value="UniProtKB-UniPathway"/>
</dbReference>
<keyword evidence="9" id="KW-1185">Reference proteome</keyword>
<dbReference type="EC" id="1.1.1.133" evidence="3 6"/>
<dbReference type="Pfam" id="PF04321">
    <property type="entry name" value="RmlD_sub_bind"/>
    <property type="match status" value="1"/>
</dbReference>
<gene>
    <name evidence="8" type="ORF">ADINL_2365</name>
</gene>
<dbReference type="GO" id="GO:0008831">
    <property type="term" value="F:dTDP-4-dehydrorhamnose reductase activity"/>
    <property type="evidence" value="ECO:0007669"/>
    <property type="project" value="UniProtKB-EC"/>
</dbReference>